<name>A0A433QXF2_9FUNG</name>
<sequence>MPTDHEGYGVPSGWRDCTVEEDLTQPWYGFPSDEDEVGRQDYQHFVVRVTKPGGWVECFELDLDLENPPPDYTRLRSAVATLTEMKGLDISLVKTMANLLTSVGLTDVEADYVSCPFGWGGRVGQLCMKVLELGYGSLRSNLAPIMGISDTEYDKLVDGLEPQFRVRRSWTKVHYAFGMKPFK</sequence>
<gene>
    <name evidence="1" type="ORF">BC938DRAFT_480318</name>
</gene>
<protein>
    <submittedName>
        <fullName evidence="1">Uncharacterized protein</fullName>
    </submittedName>
</protein>
<comment type="caution">
    <text evidence="1">The sequence shown here is derived from an EMBL/GenBank/DDBJ whole genome shotgun (WGS) entry which is preliminary data.</text>
</comment>
<dbReference type="EMBL" id="RBNJ01000479">
    <property type="protein sequence ID" value="RUS34448.1"/>
    <property type="molecule type" value="Genomic_DNA"/>
</dbReference>
<dbReference type="Proteomes" id="UP000274822">
    <property type="component" value="Unassembled WGS sequence"/>
</dbReference>
<evidence type="ECO:0000313" key="2">
    <source>
        <dbReference type="Proteomes" id="UP000274822"/>
    </source>
</evidence>
<organism evidence="1 2">
    <name type="scientific">Jimgerdemannia flammicorona</name>
    <dbReference type="NCBI Taxonomy" id="994334"/>
    <lineage>
        <taxon>Eukaryota</taxon>
        <taxon>Fungi</taxon>
        <taxon>Fungi incertae sedis</taxon>
        <taxon>Mucoromycota</taxon>
        <taxon>Mucoromycotina</taxon>
        <taxon>Endogonomycetes</taxon>
        <taxon>Endogonales</taxon>
        <taxon>Endogonaceae</taxon>
        <taxon>Jimgerdemannia</taxon>
    </lineage>
</organism>
<proteinExistence type="predicted"/>
<evidence type="ECO:0000313" key="1">
    <source>
        <dbReference type="EMBL" id="RUS34448.1"/>
    </source>
</evidence>
<keyword evidence="2" id="KW-1185">Reference proteome</keyword>
<reference evidence="1 2" key="1">
    <citation type="journal article" date="2018" name="New Phytol.">
        <title>Phylogenomics of Endogonaceae and evolution of mycorrhizas within Mucoromycota.</title>
        <authorList>
            <person name="Chang Y."/>
            <person name="Desiro A."/>
            <person name="Na H."/>
            <person name="Sandor L."/>
            <person name="Lipzen A."/>
            <person name="Clum A."/>
            <person name="Barry K."/>
            <person name="Grigoriev I.V."/>
            <person name="Martin F.M."/>
            <person name="Stajich J.E."/>
            <person name="Smith M.E."/>
            <person name="Bonito G."/>
            <person name="Spatafora J.W."/>
        </authorList>
    </citation>
    <scope>NUCLEOTIDE SEQUENCE [LARGE SCALE GENOMIC DNA]</scope>
    <source>
        <strain evidence="1 2">AD002</strain>
    </source>
</reference>
<accession>A0A433QXF2</accession>
<dbReference type="AlphaFoldDB" id="A0A433QXF2"/>